<evidence type="ECO:0000256" key="2">
    <source>
        <dbReference type="ARBA" id="ARBA00023180"/>
    </source>
</evidence>
<feature type="non-terminal residue" evidence="3">
    <location>
        <position position="1"/>
    </location>
</feature>
<keyword evidence="1" id="KW-0732">Signal</keyword>
<evidence type="ECO:0008006" key="5">
    <source>
        <dbReference type="Google" id="ProtNLM"/>
    </source>
</evidence>
<dbReference type="EMBL" id="CAJNOR010012994">
    <property type="protein sequence ID" value="CAF1670857.1"/>
    <property type="molecule type" value="Genomic_DNA"/>
</dbReference>
<dbReference type="CDD" id="cd05819">
    <property type="entry name" value="NHL"/>
    <property type="match status" value="1"/>
</dbReference>
<dbReference type="AlphaFoldDB" id="A0A816G875"/>
<dbReference type="InterPro" id="IPR011042">
    <property type="entry name" value="6-blade_b-propeller_TolB-like"/>
</dbReference>
<accession>A0A816G875</accession>
<dbReference type="PANTHER" id="PTHR10680:SF14">
    <property type="entry name" value="PEPTIDYL-GLYCINE ALPHA-AMIDATING MONOOXYGENASE"/>
    <property type="match status" value="1"/>
</dbReference>
<organism evidence="3 4">
    <name type="scientific">Adineta ricciae</name>
    <name type="common">Rotifer</name>
    <dbReference type="NCBI Taxonomy" id="249248"/>
    <lineage>
        <taxon>Eukaryota</taxon>
        <taxon>Metazoa</taxon>
        <taxon>Spiralia</taxon>
        <taxon>Gnathifera</taxon>
        <taxon>Rotifera</taxon>
        <taxon>Eurotatoria</taxon>
        <taxon>Bdelloidea</taxon>
        <taxon>Adinetida</taxon>
        <taxon>Adinetidae</taxon>
        <taxon>Adineta</taxon>
    </lineage>
</organism>
<proteinExistence type="predicted"/>
<comment type="caution">
    <text evidence="3">The sequence shown here is derived from an EMBL/GenBank/DDBJ whole genome shotgun (WGS) entry which is preliminary data.</text>
</comment>
<dbReference type="GO" id="GO:0005576">
    <property type="term" value="C:extracellular region"/>
    <property type="evidence" value="ECO:0007669"/>
    <property type="project" value="TreeGrafter"/>
</dbReference>
<sequence>LSYPFGIFVDQNKTIFIADYLNDRIVEWKYNEKQGKILAGGNEQGKRLDQLNKPIDVIVDQHNHSIIIADRGNGRVIRWSTNQKQDILIQNIDCQGLTMDQKRFLHVSDRKKNEVRKWNLDKINENKEGILVADANGKRYQLNEPTFIFVDKDQSLYVSDSRNNRVIKWVKDTKEGIVVAGGNGQGNNLNQLSSPTGLFC</sequence>
<dbReference type="PANTHER" id="PTHR10680">
    <property type="entry name" value="PEPTIDYL-GLYCINE ALPHA-AMIDATING MONOOXYGENASE"/>
    <property type="match status" value="1"/>
</dbReference>
<dbReference type="SUPFAM" id="SSF63829">
    <property type="entry name" value="Calcium-dependent phosphotriesterase"/>
    <property type="match status" value="1"/>
</dbReference>
<reference evidence="3" key="1">
    <citation type="submission" date="2021-02" db="EMBL/GenBank/DDBJ databases">
        <authorList>
            <person name="Nowell W R."/>
        </authorList>
    </citation>
    <scope>NUCLEOTIDE SEQUENCE</scope>
</reference>
<evidence type="ECO:0000313" key="3">
    <source>
        <dbReference type="EMBL" id="CAF1670857.1"/>
    </source>
</evidence>
<evidence type="ECO:0000256" key="1">
    <source>
        <dbReference type="ARBA" id="ARBA00022729"/>
    </source>
</evidence>
<keyword evidence="4" id="KW-1185">Reference proteome</keyword>
<keyword evidence="2" id="KW-0325">Glycoprotein</keyword>
<gene>
    <name evidence="3" type="ORF">XAT740_LOCUS58659</name>
</gene>
<protein>
    <recommendedName>
        <fullName evidence="5">NHL repeat containing protein</fullName>
    </recommendedName>
</protein>
<name>A0A816G875_ADIRI</name>
<dbReference type="Gene3D" id="2.120.10.30">
    <property type="entry name" value="TolB, C-terminal domain"/>
    <property type="match status" value="2"/>
</dbReference>
<evidence type="ECO:0000313" key="4">
    <source>
        <dbReference type="Proteomes" id="UP000663828"/>
    </source>
</evidence>
<dbReference type="Proteomes" id="UP000663828">
    <property type="component" value="Unassembled WGS sequence"/>
</dbReference>